<evidence type="ECO:0000313" key="9">
    <source>
        <dbReference type="EMBL" id="CAG9994326.1"/>
    </source>
</evidence>
<keyword evidence="4 8" id="KW-0732">Signal</keyword>
<proteinExistence type="inferred from homology"/>
<dbReference type="SUPFAM" id="SSF53474">
    <property type="entry name" value="alpha/beta-Hydrolases"/>
    <property type="match status" value="1"/>
</dbReference>
<dbReference type="EMBL" id="CABFNO020001527">
    <property type="protein sequence ID" value="CAG9994326.1"/>
    <property type="molecule type" value="Genomic_DNA"/>
</dbReference>
<dbReference type="GO" id="GO:0030600">
    <property type="term" value="F:feruloyl esterase activity"/>
    <property type="evidence" value="ECO:0007669"/>
    <property type="project" value="UniProtKB-ARBA"/>
</dbReference>
<keyword evidence="10" id="KW-1185">Reference proteome</keyword>
<evidence type="ECO:0000256" key="7">
    <source>
        <dbReference type="ARBA" id="ARBA00023157"/>
    </source>
</evidence>
<sequence>MKHFRDMFSLLAPLLLVTSPAAGAISTAQDSLDLGARSCSQSEAQGNASTCYPEYIKINPIFGLQIISVEATAIFNATTAPNFPNSFPASANITGINYCNVTVTSRHPGYQEAGIKTSVYLPLDNWNERMLGIGGSGFSAGNQLDRVLTPLSQGFATVSTSAGVSRNTMQDQDRTEVANSDFWALSSPGNVNVEALSDFGYRALGDAAEIGKSVIENFYKKPAKYRYWNGCSTGGRQALMLAQRHPKAYHGLLGGCPAINWARFLSADIVPQIIMKNITNGGRVPAPCEFRAITAAALEACDVLDGVKDGYVMDPSKCEFKAATVLGKQIACPELPSGNTIISEVAVKAAEVAWAGYHTVDGVWRYYGVSRTTNITTSGTLLDTKCDNTGNCTFSPFPIAANWVKNFLMKDLQADPMSLTHSQFDRLWQLSVQEWSSFMSTDDPNLAAFRETGGKLISWHGLDDIQIQAGGTEEYYKRVLELDSEAADYFRFFQVPGVGHCSGGFGAYPGTSFQSLMDWVEKGIAPETLYGRTSAGVERPICLYPKKVSYVGGETDNISSFEYYSPCRSQEDVLTKECSSSRHCSVDNNGLGLCAMAERTCCRKVSNITNYRLKRLYYTMSMNGSAVILAGASSAPYPQARRITSTANTHTLFISGVTSRRSDGSLGGVHTASDGTVTLSIEEQTSAALKNIDAIIKQATKGKGGLSNVIDVTVFLTNLSADYAGMNKVWVKAWPNRESAPARTCVGVKELPSPNLLVELKATALVDDN</sequence>
<evidence type="ECO:0000313" key="10">
    <source>
        <dbReference type="Proteomes" id="UP000754883"/>
    </source>
</evidence>
<comment type="similarity">
    <text evidence="1 8">Belongs to the tannase family.</text>
</comment>
<evidence type="ECO:0000256" key="2">
    <source>
        <dbReference type="ARBA" id="ARBA00022487"/>
    </source>
</evidence>
<dbReference type="Pfam" id="PF01042">
    <property type="entry name" value="Ribonuc_L-PSP"/>
    <property type="match status" value="1"/>
</dbReference>
<dbReference type="CDD" id="cd00448">
    <property type="entry name" value="YjgF_YER057c_UK114_family"/>
    <property type="match status" value="1"/>
</dbReference>
<comment type="caution">
    <text evidence="9">The sequence shown here is derived from an EMBL/GenBank/DDBJ whole genome shotgun (WGS) entry which is preliminary data.</text>
</comment>
<dbReference type="EC" id="3.1.1.-" evidence="8"/>
<keyword evidence="3" id="KW-0479">Metal-binding</keyword>
<evidence type="ECO:0000256" key="6">
    <source>
        <dbReference type="ARBA" id="ARBA00022837"/>
    </source>
</evidence>
<organism evidence="9 10">
    <name type="scientific">Clonostachys byssicola</name>
    <dbReference type="NCBI Taxonomy" id="160290"/>
    <lineage>
        <taxon>Eukaryota</taxon>
        <taxon>Fungi</taxon>
        <taxon>Dikarya</taxon>
        <taxon>Ascomycota</taxon>
        <taxon>Pezizomycotina</taxon>
        <taxon>Sordariomycetes</taxon>
        <taxon>Hypocreomycetidae</taxon>
        <taxon>Hypocreales</taxon>
        <taxon>Bionectriaceae</taxon>
        <taxon>Clonostachys</taxon>
    </lineage>
</organism>
<dbReference type="InterPro" id="IPR035959">
    <property type="entry name" value="RutC-like_sf"/>
</dbReference>
<dbReference type="OrthoDB" id="3039123at2759"/>
<keyword evidence="5 8" id="KW-0378">Hydrolase</keyword>
<evidence type="ECO:0000256" key="8">
    <source>
        <dbReference type="RuleBase" id="RU361238"/>
    </source>
</evidence>
<reference evidence="10" key="1">
    <citation type="submission" date="2019-06" db="EMBL/GenBank/DDBJ databases">
        <authorList>
            <person name="Broberg M."/>
        </authorList>
    </citation>
    <scope>NUCLEOTIDE SEQUENCE [LARGE SCALE GENOMIC DNA]</scope>
</reference>
<accession>A0A9N9UKX1</accession>
<dbReference type="InterPro" id="IPR006175">
    <property type="entry name" value="YjgF/YER057c/UK114"/>
</dbReference>
<dbReference type="Gene3D" id="3.30.1330.40">
    <property type="entry name" value="RutC-like"/>
    <property type="match status" value="1"/>
</dbReference>
<dbReference type="PANTHER" id="PTHR33938:SF8">
    <property type="entry name" value="CARBOXYLIC ESTER HYDROLASE"/>
    <property type="match status" value="1"/>
</dbReference>
<reference evidence="9 10" key="2">
    <citation type="submission" date="2021-10" db="EMBL/GenBank/DDBJ databases">
        <authorList>
            <person name="Piombo E."/>
        </authorList>
    </citation>
    <scope>NUCLEOTIDE SEQUENCE [LARGE SCALE GENOMIC DNA]</scope>
</reference>
<evidence type="ECO:0000256" key="3">
    <source>
        <dbReference type="ARBA" id="ARBA00022723"/>
    </source>
</evidence>
<dbReference type="InterPro" id="IPR029058">
    <property type="entry name" value="AB_hydrolase_fold"/>
</dbReference>
<gene>
    <name evidence="9" type="ORF">CBYS24578_00013380</name>
</gene>
<evidence type="ECO:0000256" key="4">
    <source>
        <dbReference type="ARBA" id="ARBA00022729"/>
    </source>
</evidence>
<keyword evidence="7" id="KW-1015">Disulfide bond</keyword>
<feature type="signal peptide" evidence="8">
    <location>
        <begin position="1"/>
        <end position="24"/>
    </location>
</feature>
<dbReference type="Pfam" id="PF07519">
    <property type="entry name" value="Tannase"/>
    <property type="match status" value="1"/>
</dbReference>
<dbReference type="SUPFAM" id="SSF55298">
    <property type="entry name" value="YjgF-like"/>
    <property type="match status" value="1"/>
</dbReference>
<dbReference type="Proteomes" id="UP000754883">
    <property type="component" value="Unassembled WGS sequence"/>
</dbReference>
<feature type="chain" id="PRO_5040542763" description="Carboxylic ester hydrolase" evidence="8">
    <location>
        <begin position="25"/>
        <end position="769"/>
    </location>
</feature>
<protein>
    <recommendedName>
        <fullName evidence="8">Carboxylic ester hydrolase</fullName>
        <ecNumber evidence="8">3.1.1.-</ecNumber>
    </recommendedName>
</protein>
<evidence type="ECO:0000256" key="5">
    <source>
        <dbReference type="ARBA" id="ARBA00022801"/>
    </source>
</evidence>
<dbReference type="InterPro" id="IPR011118">
    <property type="entry name" value="Tannase/feruloyl_esterase"/>
</dbReference>
<dbReference type="PANTHER" id="PTHR33938">
    <property type="entry name" value="FERULOYL ESTERASE B-RELATED"/>
    <property type="match status" value="1"/>
</dbReference>
<dbReference type="GO" id="GO:0046872">
    <property type="term" value="F:metal ion binding"/>
    <property type="evidence" value="ECO:0007669"/>
    <property type="project" value="UniProtKB-KW"/>
</dbReference>
<dbReference type="AlphaFoldDB" id="A0A9N9UKX1"/>
<keyword evidence="6" id="KW-0106">Calcium</keyword>
<name>A0A9N9UKX1_9HYPO</name>
<keyword evidence="2" id="KW-0719">Serine esterase</keyword>
<evidence type="ECO:0000256" key="1">
    <source>
        <dbReference type="ARBA" id="ARBA00006249"/>
    </source>
</evidence>